<evidence type="ECO:0000313" key="4">
    <source>
        <dbReference type="Proteomes" id="UP000215127"/>
    </source>
</evidence>
<dbReference type="SUPFAM" id="SSF51735">
    <property type="entry name" value="NAD(P)-binding Rossmann-fold domains"/>
    <property type="match status" value="1"/>
</dbReference>
<name>A0A1X7RK20_ZYMT9</name>
<dbReference type="STRING" id="1276538.A0A1X7RK20"/>
<dbReference type="PROSITE" id="PS00061">
    <property type="entry name" value="ADH_SHORT"/>
    <property type="match status" value="1"/>
</dbReference>
<gene>
    <name evidence="3" type="ORF">ZT3D7_G2912</name>
</gene>
<evidence type="ECO:0000256" key="1">
    <source>
        <dbReference type="ARBA" id="ARBA00022857"/>
    </source>
</evidence>
<evidence type="ECO:0000256" key="2">
    <source>
        <dbReference type="ARBA" id="ARBA00023002"/>
    </source>
</evidence>
<dbReference type="EMBL" id="LT853693">
    <property type="protein sequence ID" value="SMQ47764.1"/>
    <property type="molecule type" value="Genomic_DNA"/>
</dbReference>
<proteinExistence type="predicted"/>
<keyword evidence="1" id="KW-0521">NADP</keyword>
<dbReference type="PANTHER" id="PTHR43639">
    <property type="entry name" value="OXIDOREDUCTASE, SHORT-CHAIN DEHYDROGENASE/REDUCTASE FAMILY (AFU_ORTHOLOGUE AFUA_5G02870)"/>
    <property type="match status" value="1"/>
</dbReference>
<dbReference type="InterPro" id="IPR002347">
    <property type="entry name" value="SDR_fam"/>
</dbReference>
<dbReference type="InterPro" id="IPR020904">
    <property type="entry name" value="Sc_DH/Rdtase_CS"/>
</dbReference>
<dbReference type="PRINTS" id="PR00081">
    <property type="entry name" value="GDHRDH"/>
</dbReference>
<dbReference type="Pfam" id="PF13561">
    <property type="entry name" value="adh_short_C2"/>
    <property type="match status" value="1"/>
</dbReference>
<dbReference type="CDD" id="cd05233">
    <property type="entry name" value="SDR_c"/>
    <property type="match status" value="1"/>
</dbReference>
<dbReference type="AlphaFoldDB" id="A0A1X7RK20"/>
<protein>
    <recommendedName>
        <fullName evidence="5">NAD(P)-binding protein</fullName>
    </recommendedName>
</protein>
<dbReference type="FunFam" id="3.40.50.720:FF:000084">
    <property type="entry name" value="Short-chain dehydrogenase reductase"/>
    <property type="match status" value="1"/>
</dbReference>
<sequence length="286" mass="30172">MSEAIIRPVRHFHNRVAIVTGAGAHGDGIGNGRAAAILLAEEGCSVVCVDLKIELAEKTVEMIKEDGKGKAMAIKANVADEEDCKRVVDEAVKQWGRLDILVNTVGIGGASGTAVDVDMVEWAKSMEVNVASMVMMSKYAIPVMKKNDGQWRGSIVNMASVAGIRGGNPHLLYPTSKGAIVNMTRAMASHHAPDGIRVNCVCPGMVYTPHMGGYDGGMSDAARASRKNRSLLKTEGNGWDVGAAIRFLAGDEARWMTGVILPVDAGSTVATGSDLPPDANHHPKST</sequence>
<accession>A0A1X7RK20</accession>
<evidence type="ECO:0008006" key="5">
    <source>
        <dbReference type="Google" id="ProtNLM"/>
    </source>
</evidence>
<reference evidence="3 4" key="1">
    <citation type="submission" date="2016-06" db="EMBL/GenBank/DDBJ databases">
        <authorList>
            <person name="Kjaerup R.B."/>
            <person name="Dalgaard T.S."/>
            <person name="Juul-Madsen H.R."/>
        </authorList>
    </citation>
    <scope>NUCLEOTIDE SEQUENCE [LARGE SCALE GENOMIC DNA]</scope>
</reference>
<dbReference type="PANTHER" id="PTHR43639:SF9">
    <property type="entry name" value="BLL5898 PROTEIN"/>
    <property type="match status" value="1"/>
</dbReference>
<dbReference type="InterPro" id="IPR036291">
    <property type="entry name" value="NAD(P)-bd_dom_sf"/>
</dbReference>
<dbReference type="Gene3D" id="3.40.50.720">
    <property type="entry name" value="NAD(P)-binding Rossmann-like Domain"/>
    <property type="match status" value="1"/>
</dbReference>
<evidence type="ECO:0000313" key="3">
    <source>
        <dbReference type="EMBL" id="SMQ47764.1"/>
    </source>
</evidence>
<dbReference type="Proteomes" id="UP000215127">
    <property type="component" value="Chromosome 2"/>
</dbReference>
<keyword evidence="4" id="KW-1185">Reference proteome</keyword>
<dbReference type="GO" id="GO:0016491">
    <property type="term" value="F:oxidoreductase activity"/>
    <property type="evidence" value="ECO:0007669"/>
    <property type="project" value="UniProtKB-KW"/>
</dbReference>
<dbReference type="PRINTS" id="PR00080">
    <property type="entry name" value="SDRFAMILY"/>
</dbReference>
<keyword evidence="2" id="KW-0560">Oxidoreductase</keyword>
<organism evidence="3 4">
    <name type="scientific">Zymoseptoria tritici (strain ST99CH_3D7)</name>
    <dbReference type="NCBI Taxonomy" id="1276538"/>
    <lineage>
        <taxon>Eukaryota</taxon>
        <taxon>Fungi</taxon>
        <taxon>Dikarya</taxon>
        <taxon>Ascomycota</taxon>
        <taxon>Pezizomycotina</taxon>
        <taxon>Dothideomycetes</taxon>
        <taxon>Dothideomycetidae</taxon>
        <taxon>Mycosphaerellales</taxon>
        <taxon>Mycosphaerellaceae</taxon>
        <taxon>Zymoseptoria</taxon>
    </lineage>
</organism>